<dbReference type="EMBL" id="CP011013">
    <property type="protein sequence ID" value="AJT50839.1"/>
    <property type="molecule type" value="Genomic_DNA"/>
</dbReference>
<gene>
    <name evidence="2" type="ORF">LBLM1_07385</name>
</gene>
<proteinExistence type="predicted"/>
<name>A0A0D4CLA2_LIMMU</name>
<dbReference type="InterPro" id="IPR007563">
    <property type="entry name" value="DUF554"/>
</dbReference>
<feature type="transmembrane region" description="Helical" evidence="1">
    <location>
        <begin position="32"/>
        <end position="50"/>
    </location>
</feature>
<dbReference type="HOGENOM" id="CLU_091659_0_1_9"/>
<feature type="transmembrane region" description="Helical" evidence="1">
    <location>
        <begin position="185"/>
        <end position="201"/>
    </location>
</feature>
<reference evidence="2 3" key="1">
    <citation type="journal article" date="2012" name="J. Bacteriol.">
        <title>Genome sequence of Lactobacillus mucosae LM1, isolated from piglet feces.</title>
        <authorList>
            <person name="Lee J.H."/>
            <person name="Valeriano V.D."/>
            <person name="Shin Y.R."/>
            <person name="Chae J.P."/>
            <person name="Kim G.B."/>
            <person name="Ham J.S."/>
            <person name="Chun J."/>
            <person name="Kang D.K."/>
        </authorList>
    </citation>
    <scope>NUCLEOTIDE SEQUENCE [LARGE SCALE GENOMIC DNA]</scope>
    <source>
        <strain evidence="2 3">LM1</strain>
    </source>
</reference>
<keyword evidence="3" id="KW-1185">Reference proteome</keyword>
<feature type="transmembrane region" description="Helical" evidence="1">
    <location>
        <begin position="157"/>
        <end position="179"/>
    </location>
</feature>
<feature type="transmembrane region" description="Helical" evidence="1">
    <location>
        <begin position="131"/>
        <end position="150"/>
    </location>
</feature>
<evidence type="ECO:0000256" key="1">
    <source>
        <dbReference type="SAM" id="Phobius"/>
    </source>
</evidence>
<feature type="transmembrane region" description="Helical" evidence="1">
    <location>
        <begin position="97"/>
        <end position="119"/>
    </location>
</feature>
<evidence type="ECO:0000313" key="3">
    <source>
        <dbReference type="Proteomes" id="UP000003645"/>
    </source>
</evidence>
<dbReference type="OrthoDB" id="9797976at2"/>
<evidence type="ECO:0000313" key="2">
    <source>
        <dbReference type="EMBL" id="AJT50839.1"/>
    </source>
</evidence>
<dbReference type="AlphaFoldDB" id="A0A0D4CLA2"/>
<keyword evidence="1" id="KW-1133">Transmembrane helix</keyword>
<protein>
    <submittedName>
        <fullName evidence="2">Membrane protein</fullName>
    </submittedName>
</protein>
<feature type="transmembrane region" description="Helical" evidence="1">
    <location>
        <begin position="56"/>
        <end position="76"/>
    </location>
</feature>
<accession>A0A0D4CLA2</accession>
<feature type="transmembrane region" description="Helical" evidence="1">
    <location>
        <begin position="6"/>
        <end position="25"/>
    </location>
</feature>
<dbReference type="Proteomes" id="UP000003645">
    <property type="component" value="Chromosome"/>
</dbReference>
<dbReference type="KEGG" id="lmu:LBLM1_07385"/>
<dbReference type="PANTHER" id="PTHR36111:SF2">
    <property type="entry name" value="INNER MEMBRANE PROTEIN"/>
    <property type="match status" value="1"/>
</dbReference>
<keyword evidence="1" id="KW-0472">Membrane</keyword>
<dbReference type="RefSeq" id="WP_006499931.1">
    <property type="nucleotide sequence ID" value="NZ_CP011013.1"/>
</dbReference>
<dbReference type="PANTHER" id="PTHR36111">
    <property type="entry name" value="INNER MEMBRANE PROTEIN-RELATED"/>
    <property type="match status" value="1"/>
</dbReference>
<keyword evidence="1" id="KW-0812">Transmembrane</keyword>
<dbReference type="Pfam" id="PF04474">
    <property type="entry name" value="DUF554"/>
    <property type="match status" value="1"/>
</dbReference>
<sequence length="226" mass="24409">MIGIWANVGAVVVGTAIGCFFKQFLQEKYIETLWIALGFAALGVGLQSVISNMPKSHYPVLFIISLAVGIPLGTYWQLDDRSNHWLSTRFTSKLGEGVATASFLDCIGALGILGPVVAATNGNQTMLYTNAMLTLVCGIIFGTGFGWGMLLETPIVLIWFGGIYLIAKFLSASFFSNAFVVEESIVGGFLIAASGFSLLKIKEFKTLDMLPSLLGPLLFFLFKNIL</sequence>
<organism evidence="2 3">
    <name type="scientific">Limosilactobacillus mucosae LM1</name>
    <dbReference type="NCBI Taxonomy" id="1130798"/>
    <lineage>
        <taxon>Bacteria</taxon>
        <taxon>Bacillati</taxon>
        <taxon>Bacillota</taxon>
        <taxon>Bacilli</taxon>
        <taxon>Lactobacillales</taxon>
        <taxon>Lactobacillaceae</taxon>
        <taxon>Limosilactobacillus</taxon>
    </lineage>
</organism>